<evidence type="ECO:0000256" key="3">
    <source>
        <dbReference type="ARBA" id="ARBA00022692"/>
    </source>
</evidence>
<keyword evidence="5" id="KW-0809">Transit peptide</keyword>
<accession>A0A0X1KLU1</accession>
<dbReference type="PANTHER" id="PTHR31412">
    <property type="entry name" value="ZINC METALLOPROTEASE EGY1"/>
    <property type="match status" value="1"/>
</dbReference>
<keyword evidence="11" id="KW-1185">Reference proteome</keyword>
<proteinExistence type="predicted"/>
<evidence type="ECO:0000256" key="6">
    <source>
        <dbReference type="ARBA" id="ARBA00022989"/>
    </source>
</evidence>
<dbReference type="EMBL" id="CP007140">
    <property type="protein sequence ID" value="AJC72218.1"/>
    <property type="molecule type" value="Genomic_DNA"/>
</dbReference>
<gene>
    <name evidence="10" type="ORF">X802_08775</name>
</gene>
<keyword evidence="7 8" id="KW-0472">Membrane</keyword>
<protein>
    <submittedName>
        <fullName evidence="10">Metalloprotease</fullName>
    </submittedName>
</protein>
<dbReference type="GO" id="GO:0006508">
    <property type="term" value="P:proteolysis"/>
    <property type="evidence" value="ECO:0007669"/>
    <property type="project" value="UniProtKB-KW"/>
</dbReference>
<evidence type="ECO:0000256" key="8">
    <source>
        <dbReference type="SAM" id="Phobius"/>
    </source>
</evidence>
<evidence type="ECO:0000256" key="4">
    <source>
        <dbReference type="ARBA" id="ARBA00022801"/>
    </source>
</evidence>
<evidence type="ECO:0000259" key="9">
    <source>
        <dbReference type="Pfam" id="PF02163"/>
    </source>
</evidence>
<reference evidence="10 11" key="1">
    <citation type="submission" date="2014-01" db="EMBL/GenBank/DDBJ databases">
        <title>Genome sequencing of Thermococcus guaymasensis.</title>
        <authorList>
            <person name="Zhang X."/>
            <person name="Alvare G."/>
            <person name="Fristensky B."/>
            <person name="Chen L."/>
            <person name="Suen T."/>
            <person name="Chen Q."/>
            <person name="Ma K."/>
        </authorList>
    </citation>
    <scope>NUCLEOTIDE SEQUENCE [LARGE SCALE GENOMIC DNA]</scope>
    <source>
        <strain evidence="10 11">DSM 11113</strain>
    </source>
</reference>
<feature type="transmembrane region" description="Helical" evidence="8">
    <location>
        <begin position="241"/>
        <end position="260"/>
    </location>
</feature>
<feature type="transmembrane region" description="Helical" evidence="8">
    <location>
        <begin position="166"/>
        <end position="183"/>
    </location>
</feature>
<dbReference type="InterPro" id="IPR044838">
    <property type="entry name" value="EGY1-like"/>
</dbReference>
<sequence length="413" mass="44788">MPKGIYECVNCGHREVFESNEALLEGACPKCGGDMVLVGFSLEAGEDRVVSDVSAEVEELVSRFYQAELVEKRGEVYVFRVQEIFERNFEVVLGEFESKGYWAALKKANGDVVLYVFPAGEIKPDNPKMGITLFILTLLSTLWAGYVLALNYIATLDEFGLPGYRNPYVTAIAFSLSVLAILGTHEMGHKIAATIHNVKATFPYFIPFPNILGTLGAVIRVKSPVPTRDAAVDLGVSGPLAGILVAIPVTIIGLRLSPLVPKSLVPPTEGGVYFGTNLFFVILERLVLGGAITENDYVVFLHPVAIAGWVGILVTFLNLIPAAQLDGGHIARAFMSERLHRRFSIGIGLALILLSYLWSGWLIWGLLILFIGSTGNPGALDEVTPVSRSRKALAILALFIFILTATPVPLSVE</sequence>
<keyword evidence="4" id="KW-0378">Hydrolase</keyword>
<evidence type="ECO:0000256" key="7">
    <source>
        <dbReference type="ARBA" id="ARBA00023136"/>
    </source>
</evidence>
<organism evidence="10 11">
    <name type="scientific">Thermococcus guaymasensis DSM 11113</name>
    <dbReference type="NCBI Taxonomy" id="1432656"/>
    <lineage>
        <taxon>Archaea</taxon>
        <taxon>Methanobacteriati</taxon>
        <taxon>Methanobacteriota</taxon>
        <taxon>Thermococci</taxon>
        <taxon>Thermococcales</taxon>
        <taxon>Thermococcaceae</taxon>
        <taxon>Thermococcus</taxon>
    </lineage>
</organism>
<keyword evidence="6 8" id="KW-1133">Transmembrane helix</keyword>
<feature type="transmembrane region" description="Helical" evidence="8">
    <location>
        <begin position="343"/>
        <end position="372"/>
    </location>
</feature>
<evidence type="ECO:0000256" key="2">
    <source>
        <dbReference type="ARBA" id="ARBA00022670"/>
    </source>
</evidence>
<feature type="transmembrane region" description="Helical" evidence="8">
    <location>
        <begin position="299"/>
        <end position="322"/>
    </location>
</feature>
<keyword evidence="3 8" id="KW-0812">Transmembrane</keyword>
<dbReference type="Pfam" id="PF02163">
    <property type="entry name" value="Peptidase_M50"/>
    <property type="match status" value="1"/>
</dbReference>
<keyword evidence="2 10" id="KW-0645">Protease</keyword>
<dbReference type="OrthoDB" id="19110at2157"/>
<feature type="domain" description="Peptidase M50" evidence="9">
    <location>
        <begin position="173"/>
        <end position="343"/>
    </location>
</feature>
<feature type="transmembrane region" description="Helical" evidence="8">
    <location>
        <begin position="204"/>
        <end position="221"/>
    </location>
</feature>
<dbReference type="AlphaFoldDB" id="A0A0X1KLU1"/>
<feature type="transmembrane region" description="Helical" evidence="8">
    <location>
        <begin position="131"/>
        <end position="154"/>
    </location>
</feature>
<evidence type="ECO:0000313" key="10">
    <source>
        <dbReference type="EMBL" id="AJC72218.1"/>
    </source>
</evidence>
<dbReference type="CDD" id="cd06160">
    <property type="entry name" value="S2P-M50_like_2"/>
    <property type="match status" value="1"/>
</dbReference>
<name>A0A0X1KLU1_9EURY</name>
<dbReference type="KEGG" id="tgy:X802_08775"/>
<dbReference type="Proteomes" id="UP000062043">
    <property type="component" value="Chromosome"/>
</dbReference>
<keyword evidence="10" id="KW-0482">Metalloprotease</keyword>
<dbReference type="PATRIC" id="fig|1432656.3.peg.1708"/>
<comment type="subcellular location">
    <subcellularLocation>
        <location evidence="1">Membrane</location>
        <topology evidence="1">Multi-pass membrane protein</topology>
    </subcellularLocation>
</comment>
<dbReference type="GO" id="GO:0016020">
    <property type="term" value="C:membrane"/>
    <property type="evidence" value="ECO:0007669"/>
    <property type="project" value="UniProtKB-SubCell"/>
</dbReference>
<dbReference type="STRING" id="1432656.X802_08775"/>
<feature type="transmembrane region" description="Helical" evidence="8">
    <location>
        <begin position="272"/>
        <end position="293"/>
    </location>
</feature>
<evidence type="ECO:0000256" key="1">
    <source>
        <dbReference type="ARBA" id="ARBA00004141"/>
    </source>
</evidence>
<dbReference type="GO" id="GO:0008237">
    <property type="term" value="F:metallopeptidase activity"/>
    <property type="evidence" value="ECO:0007669"/>
    <property type="project" value="UniProtKB-KW"/>
</dbReference>
<dbReference type="RefSeq" id="WP_062372906.1">
    <property type="nucleotide sequence ID" value="NZ_CP007140.1"/>
</dbReference>
<dbReference type="PANTHER" id="PTHR31412:SF0">
    <property type="entry name" value="ZINC METALLOPROTEASE EGY1, CHLOROPLASTIC-RELATED"/>
    <property type="match status" value="1"/>
</dbReference>
<evidence type="ECO:0000313" key="11">
    <source>
        <dbReference type="Proteomes" id="UP000062043"/>
    </source>
</evidence>
<dbReference type="GeneID" id="27135741"/>
<feature type="transmembrane region" description="Helical" evidence="8">
    <location>
        <begin position="392"/>
        <end position="412"/>
    </location>
</feature>
<evidence type="ECO:0000256" key="5">
    <source>
        <dbReference type="ARBA" id="ARBA00022946"/>
    </source>
</evidence>
<dbReference type="InterPro" id="IPR008915">
    <property type="entry name" value="Peptidase_M50"/>
</dbReference>